<dbReference type="EMBL" id="BMAT01004125">
    <property type="protein sequence ID" value="GFR68489.1"/>
    <property type="molecule type" value="Genomic_DNA"/>
</dbReference>
<evidence type="ECO:0000313" key="1">
    <source>
        <dbReference type="EMBL" id="GFR68489.1"/>
    </source>
</evidence>
<dbReference type="AlphaFoldDB" id="A0AAV4F5E0"/>
<organism evidence="1 2">
    <name type="scientific">Elysia marginata</name>
    <dbReference type="NCBI Taxonomy" id="1093978"/>
    <lineage>
        <taxon>Eukaryota</taxon>
        <taxon>Metazoa</taxon>
        <taxon>Spiralia</taxon>
        <taxon>Lophotrochozoa</taxon>
        <taxon>Mollusca</taxon>
        <taxon>Gastropoda</taxon>
        <taxon>Heterobranchia</taxon>
        <taxon>Euthyneura</taxon>
        <taxon>Panpulmonata</taxon>
        <taxon>Sacoglossa</taxon>
        <taxon>Placobranchoidea</taxon>
        <taxon>Plakobranchidae</taxon>
        <taxon>Elysia</taxon>
    </lineage>
</organism>
<proteinExistence type="predicted"/>
<name>A0AAV4F5E0_9GAST</name>
<comment type="caution">
    <text evidence="1">The sequence shown here is derived from an EMBL/GenBank/DDBJ whole genome shotgun (WGS) entry which is preliminary data.</text>
</comment>
<gene>
    <name evidence="1" type="ORF">ElyMa_002021900</name>
</gene>
<reference evidence="1 2" key="1">
    <citation type="journal article" date="2021" name="Elife">
        <title>Chloroplast acquisition without the gene transfer in kleptoplastic sea slugs, Plakobranchus ocellatus.</title>
        <authorList>
            <person name="Maeda T."/>
            <person name="Takahashi S."/>
            <person name="Yoshida T."/>
            <person name="Shimamura S."/>
            <person name="Takaki Y."/>
            <person name="Nagai Y."/>
            <person name="Toyoda A."/>
            <person name="Suzuki Y."/>
            <person name="Arimoto A."/>
            <person name="Ishii H."/>
            <person name="Satoh N."/>
            <person name="Nishiyama T."/>
            <person name="Hasebe M."/>
            <person name="Maruyama T."/>
            <person name="Minagawa J."/>
            <person name="Obokata J."/>
            <person name="Shigenobu S."/>
        </authorList>
    </citation>
    <scope>NUCLEOTIDE SEQUENCE [LARGE SCALE GENOMIC DNA]</scope>
</reference>
<dbReference type="Proteomes" id="UP000762676">
    <property type="component" value="Unassembled WGS sequence"/>
</dbReference>
<accession>A0AAV4F5E0</accession>
<keyword evidence="2" id="KW-1185">Reference proteome</keyword>
<sequence length="96" mass="11023">MEGKKASGFTKMLRLKLRDVQERDKILWLVKGRHNKELGGAAWRLGLQAVYRSTPHKSEESHHKAATILKGSLNQIDAYRYSSVSCDFDHVQVERD</sequence>
<protein>
    <submittedName>
        <fullName evidence="1">Uncharacterized protein</fullName>
    </submittedName>
</protein>
<evidence type="ECO:0000313" key="2">
    <source>
        <dbReference type="Proteomes" id="UP000762676"/>
    </source>
</evidence>